<keyword evidence="3" id="KW-1185">Reference proteome</keyword>
<dbReference type="Gene3D" id="3.80.10.10">
    <property type="entry name" value="Ribonuclease Inhibitor"/>
    <property type="match status" value="1"/>
</dbReference>
<dbReference type="PROSITE" id="PS50181">
    <property type="entry name" value="FBOX"/>
    <property type="match status" value="1"/>
</dbReference>
<comment type="caution">
    <text evidence="2">The sequence shown here is derived from an EMBL/GenBank/DDBJ whole genome shotgun (WGS) entry which is preliminary data.</text>
</comment>
<dbReference type="EMBL" id="JASWJB010000098">
    <property type="protein sequence ID" value="KAK2598146.1"/>
    <property type="molecule type" value="Genomic_DNA"/>
</dbReference>
<protein>
    <recommendedName>
        <fullName evidence="1">F-box domain-containing protein</fullName>
    </recommendedName>
</protein>
<dbReference type="SUPFAM" id="SSF52047">
    <property type="entry name" value="RNI-like"/>
    <property type="match status" value="1"/>
</dbReference>
<organism evidence="2 3">
    <name type="scientific">Conoideocrella luteorostrata</name>
    <dbReference type="NCBI Taxonomy" id="1105319"/>
    <lineage>
        <taxon>Eukaryota</taxon>
        <taxon>Fungi</taxon>
        <taxon>Dikarya</taxon>
        <taxon>Ascomycota</taxon>
        <taxon>Pezizomycotina</taxon>
        <taxon>Sordariomycetes</taxon>
        <taxon>Hypocreomycetidae</taxon>
        <taxon>Hypocreales</taxon>
        <taxon>Clavicipitaceae</taxon>
        <taxon>Conoideocrella</taxon>
    </lineage>
</organism>
<feature type="domain" description="F-box" evidence="1">
    <location>
        <begin position="1"/>
        <end position="43"/>
    </location>
</feature>
<evidence type="ECO:0000259" key="1">
    <source>
        <dbReference type="PROSITE" id="PS50181"/>
    </source>
</evidence>
<dbReference type="InterPro" id="IPR032675">
    <property type="entry name" value="LRR_dom_sf"/>
</dbReference>
<dbReference type="Proteomes" id="UP001251528">
    <property type="component" value="Unassembled WGS sequence"/>
</dbReference>
<gene>
    <name evidence="2" type="ORF">QQS21_005697</name>
</gene>
<reference evidence="2" key="1">
    <citation type="submission" date="2023-06" db="EMBL/GenBank/DDBJ databases">
        <title>Conoideocrella luteorostrata (Hypocreales: Clavicipitaceae), a potential biocontrol fungus for elongate hemlock scale in United States Christmas tree production areas.</title>
        <authorList>
            <person name="Barrett H."/>
            <person name="Lovett B."/>
            <person name="Macias A.M."/>
            <person name="Stajich J.E."/>
            <person name="Kasson M.T."/>
        </authorList>
    </citation>
    <scope>NUCLEOTIDE SEQUENCE</scope>
    <source>
        <strain evidence="2">ARSEF 14590</strain>
    </source>
</reference>
<name>A0AAJ0FU62_9HYPO</name>
<proteinExistence type="predicted"/>
<evidence type="ECO:0000313" key="2">
    <source>
        <dbReference type="EMBL" id="KAK2598146.1"/>
    </source>
</evidence>
<dbReference type="InterPro" id="IPR001810">
    <property type="entry name" value="F-box_dom"/>
</dbReference>
<evidence type="ECO:0000313" key="3">
    <source>
        <dbReference type="Proteomes" id="UP001251528"/>
    </source>
</evidence>
<dbReference type="AlphaFoldDB" id="A0AAJ0FU62"/>
<sequence length="437" mass="49693">MDRLPPEISLLIFQAVPKSDLKSLRLVSKTIDMPAAKLLFTRVYASVHREDLDVLHAIANHPTLRSLVQEIIYSGVYFHTGSIPPEDELLQHNVDPSRQCYLAHMEQQQKMLKGKHLHLDIAVAMISMPNIRKVTLTNHWYPPGDLLGPGCFSRRHPRDGDVRVGTPLSRAYPRFAKEPCGVPLRSGSRTYPRLNIDYGFTVMCSAMKLACTSIQQLSVDYFVDCYQSDRRLTRGISPGSFLFSSHDLELCYAAFSQLRKISFSLCPASTDYERNILMEGNIATVLAAATELKELRFDFTCDSNDVPLEKFLGTHVWPQLRSISLLNKEMSEDELVALLKRHCKTLKVLCLDSCELYGGTWASAAQKMCQWLALESATFFDLIEREGPCRQKILCDQLAKYVLSGEWHSIYDENYRPQTPIIARTSYHDWDDSGDDF</sequence>
<accession>A0AAJ0FU62</accession>